<feature type="repeat" description="PPR" evidence="3">
    <location>
        <begin position="156"/>
        <end position="190"/>
    </location>
</feature>
<name>A0AAW1MW22_SAPOF</name>
<dbReference type="InterPro" id="IPR011990">
    <property type="entry name" value="TPR-like_helical_dom_sf"/>
</dbReference>
<dbReference type="InterPro" id="IPR002885">
    <property type="entry name" value="PPR_rpt"/>
</dbReference>
<evidence type="ECO:0000256" key="2">
    <source>
        <dbReference type="ARBA" id="ARBA00022737"/>
    </source>
</evidence>
<dbReference type="Pfam" id="PF13041">
    <property type="entry name" value="PPR_2"/>
    <property type="match status" value="1"/>
</dbReference>
<sequence>MSGIIAAFNPYYLLQFHFRRRFRFLFHSLFICRNYSARRCNDVVDNRRLFLQSVREQCRLRFSSVEIPVSIFDQLNSLRPRPSIIDFCMLFTAMSKIKPHPPLSTVITFCNQLELSGLRPDRHSVSILANCYCRLGRVDFAFSLLGKHIKLGYPPDVVITNTLLNGLIASDKLRSAVQLLDKIVKLGIQPTLDTYGAMFKGLCLISDNVGALRLLRNMKRKAPFKPNIVI</sequence>
<proteinExistence type="inferred from homology"/>
<evidence type="ECO:0008006" key="6">
    <source>
        <dbReference type="Google" id="ProtNLM"/>
    </source>
</evidence>
<organism evidence="4 5">
    <name type="scientific">Saponaria officinalis</name>
    <name type="common">Common soapwort</name>
    <name type="synonym">Lychnis saponaria</name>
    <dbReference type="NCBI Taxonomy" id="3572"/>
    <lineage>
        <taxon>Eukaryota</taxon>
        <taxon>Viridiplantae</taxon>
        <taxon>Streptophyta</taxon>
        <taxon>Embryophyta</taxon>
        <taxon>Tracheophyta</taxon>
        <taxon>Spermatophyta</taxon>
        <taxon>Magnoliopsida</taxon>
        <taxon>eudicotyledons</taxon>
        <taxon>Gunneridae</taxon>
        <taxon>Pentapetalae</taxon>
        <taxon>Caryophyllales</taxon>
        <taxon>Caryophyllaceae</taxon>
        <taxon>Caryophylleae</taxon>
        <taxon>Saponaria</taxon>
    </lineage>
</organism>
<dbReference type="EMBL" id="JBDFQZ010000002">
    <property type="protein sequence ID" value="KAK9749807.1"/>
    <property type="molecule type" value="Genomic_DNA"/>
</dbReference>
<dbReference type="AlphaFoldDB" id="A0AAW1MW22"/>
<comment type="caution">
    <text evidence="4">The sequence shown here is derived from an EMBL/GenBank/DDBJ whole genome shotgun (WGS) entry which is preliminary data.</text>
</comment>
<protein>
    <recommendedName>
        <fullName evidence="6">Pentatricopeptide repeat-containing protein</fullName>
    </recommendedName>
</protein>
<dbReference type="Proteomes" id="UP001443914">
    <property type="component" value="Unassembled WGS sequence"/>
</dbReference>
<evidence type="ECO:0000313" key="4">
    <source>
        <dbReference type="EMBL" id="KAK9749807.1"/>
    </source>
</evidence>
<evidence type="ECO:0000256" key="3">
    <source>
        <dbReference type="PROSITE-ProRule" id="PRU00708"/>
    </source>
</evidence>
<dbReference type="PANTHER" id="PTHR47941">
    <property type="entry name" value="PENTATRICOPEPTIDE REPEAT-CONTAINING PROTEIN 3, MITOCHONDRIAL"/>
    <property type="match status" value="1"/>
</dbReference>
<evidence type="ECO:0000313" key="5">
    <source>
        <dbReference type="Proteomes" id="UP001443914"/>
    </source>
</evidence>
<accession>A0AAW1MW22</accession>
<dbReference type="PROSITE" id="PS51375">
    <property type="entry name" value="PPR"/>
    <property type="match status" value="2"/>
</dbReference>
<keyword evidence="2" id="KW-0677">Repeat</keyword>
<reference evidence="4" key="1">
    <citation type="submission" date="2024-03" db="EMBL/GenBank/DDBJ databases">
        <title>WGS assembly of Saponaria officinalis var. Norfolk2.</title>
        <authorList>
            <person name="Jenkins J."/>
            <person name="Shu S."/>
            <person name="Grimwood J."/>
            <person name="Barry K."/>
            <person name="Goodstein D."/>
            <person name="Schmutz J."/>
            <person name="Leebens-Mack J."/>
            <person name="Osbourn A."/>
        </authorList>
    </citation>
    <scope>NUCLEOTIDE SEQUENCE [LARGE SCALE GENOMIC DNA]</scope>
    <source>
        <strain evidence="4">JIC</strain>
    </source>
</reference>
<feature type="repeat" description="PPR" evidence="3">
    <location>
        <begin position="121"/>
        <end position="155"/>
    </location>
</feature>
<comment type="similarity">
    <text evidence="1">Belongs to the PPR family. P subfamily.</text>
</comment>
<dbReference type="Gene3D" id="1.25.40.10">
    <property type="entry name" value="Tetratricopeptide repeat domain"/>
    <property type="match status" value="1"/>
</dbReference>
<dbReference type="Pfam" id="PF01535">
    <property type="entry name" value="PPR"/>
    <property type="match status" value="1"/>
</dbReference>
<keyword evidence="5" id="KW-1185">Reference proteome</keyword>
<evidence type="ECO:0000256" key="1">
    <source>
        <dbReference type="ARBA" id="ARBA00007626"/>
    </source>
</evidence>
<gene>
    <name evidence="4" type="ORF">RND81_02G151800</name>
</gene>
<dbReference type="NCBIfam" id="TIGR00756">
    <property type="entry name" value="PPR"/>
    <property type="match status" value="1"/>
</dbReference>